<evidence type="ECO:0000259" key="3">
    <source>
        <dbReference type="Pfam" id="PF01048"/>
    </source>
</evidence>
<organism evidence="4 5">
    <name type="scientific">Amblyomma americanum</name>
    <name type="common">Lone star tick</name>
    <dbReference type="NCBI Taxonomy" id="6943"/>
    <lineage>
        <taxon>Eukaryota</taxon>
        <taxon>Metazoa</taxon>
        <taxon>Ecdysozoa</taxon>
        <taxon>Arthropoda</taxon>
        <taxon>Chelicerata</taxon>
        <taxon>Arachnida</taxon>
        <taxon>Acari</taxon>
        <taxon>Parasitiformes</taxon>
        <taxon>Ixodida</taxon>
        <taxon>Ixodoidea</taxon>
        <taxon>Ixodidae</taxon>
        <taxon>Amblyomminae</taxon>
        <taxon>Amblyomma</taxon>
    </lineage>
</organism>
<feature type="domain" description="Nucleoside phosphorylase" evidence="3">
    <location>
        <begin position="50"/>
        <end position="263"/>
    </location>
</feature>
<feature type="region of interest" description="Disordered" evidence="2">
    <location>
        <begin position="413"/>
        <end position="442"/>
    </location>
</feature>
<comment type="caution">
    <text evidence="4">The sequence shown here is derived from an EMBL/GenBank/DDBJ whole genome shotgun (WGS) entry which is preliminary data.</text>
</comment>
<dbReference type="GO" id="GO:0006218">
    <property type="term" value="P:uridine catabolic process"/>
    <property type="evidence" value="ECO:0007669"/>
    <property type="project" value="TreeGrafter"/>
</dbReference>
<dbReference type="EMBL" id="JARKHS020010299">
    <property type="protein sequence ID" value="KAK8778922.1"/>
    <property type="molecule type" value="Genomic_DNA"/>
</dbReference>
<name>A0AAQ4EWC6_AMBAM</name>
<dbReference type="GO" id="GO:0005829">
    <property type="term" value="C:cytosol"/>
    <property type="evidence" value="ECO:0007669"/>
    <property type="project" value="TreeGrafter"/>
</dbReference>
<dbReference type="AlphaFoldDB" id="A0AAQ4EWC6"/>
<sequence>MSSQSQQDSERAHAVQLRNPNLENFKVDHLYHLALSTDAHNLKEMFGDVKFVCMGGTPSRMQRFANFVKAGLNIRLPVGADLYDICHASNRYAMYKVGPVISVSHGMGTPSLSILMHEIFKLLHYAQCRDVVLLRIGASGGIGIPPGSVVISTSAMNGMLQEKMDLFILGERVSRPCVLDVELVREIMDIGSRVLPALNLVRGKTLCADDFYEGQGRLDGAICSFTEAEKRKFLEKIRGMGVVNIEMEACQFAAMCHRAGLKDVVQRALPAPAVKGGVRLSCALVPSRFSLCALLLPGCAFCFLRHFAFLCATRWKAAKTQSRNVWAAAENQLQRVEHAAEGGLEGLPTTPHLAVIGSSMGDIKKIIVAVDSTRSLEKAMGLLLGAFFVFNVAYPPDCPLTMEFLQRYLGQSNPTKGRGKGRQGLRNRTKVAEPAGGTLIYE</sequence>
<evidence type="ECO:0000256" key="2">
    <source>
        <dbReference type="SAM" id="MobiDB-lite"/>
    </source>
</evidence>
<dbReference type="InterPro" id="IPR010059">
    <property type="entry name" value="Uridine_phosphorylase_euk"/>
</dbReference>
<evidence type="ECO:0000313" key="4">
    <source>
        <dbReference type="EMBL" id="KAK8778922.1"/>
    </source>
</evidence>
<evidence type="ECO:0000256" key="1">
    <source>
        <dbReference type="ARBA" id="ARBA00010456"/>
    </source>
</evidence>
<dbReference type="NCBIfam" id="TIGR01719">
    <property type="entry name" value="euk_UDPppase"/>
    <property type="match status" value="1"/>
</dbReference>
<protein>
    <recommendedName>
        <fullName evidence="3">Nucleoside phosphorylase domain-containing protein</fullName>
    </recommendedName>
</protein>
<dbReference type="SUPFAM" id="SSF53167">
    <property type="entry name" value="Purine and uridine phosphorylases"/>
    <property type="match status" value="1"/>
</dbReference>
<keyword evidence="5" id="KW-1185">Reference proteome</keyword>
<feature type="compositionally biased region" description="Basic residues" evidence="2">
    <location>
        <begin position="417"/>
        <end position="429"/>
    </location>
</feature>
<evidence type="ECO:0000313" key="5">
    <source>
        <dbReference type="Proteomes" id="UP001321473"/>
    </source>
</evidence>
<dbReference type="Proteomes" id="UP001321473">
    <property type="component" value="Unassembled WGS sequence"/>
</dbReference>
<dbReference type="Pfam" id="PF01048">
    <property type="entry name" value="PNP_UDP_1"/>
    <property type="match status" value="1"/>
</dbReference>
<reference evidence="4 5" key="1">
    <citation type="journal article" date="2023" name="Arcadia Sci">
        <title>De novo assembly of a long-read Amblyomma americanum tick genome.</title>
        <authorList>
            <person name="Chou S."/>
            <person name="Poskanzer K.E."/>
            <person name="Rollins M."/>
            <person name="Thuy-Boun P.S."/>
        </authorList>
    </citation>
    <scope>NUCLEOTIDE SEQUENCE [LARGE SCALE GENOMIC DNA]</scope>
    <source>
        <strain evidence="4">F_SG_1</strain>
        <tissue evidence="4">Salivary glands</tissue>
    </source>
</reference>
<dbReference type="PANTHER" id="PTHR43691:SF11">
    <property type="entry name" value="FI09636P-RELATED"/>
    <property type="match status" value="1"/>
</dbReference>
<dbReference type="InterPro" id="IPR000845">
    <property type="entry name" value="Nucleoside_phosphorylase_d"/>
</dbReference>
<dbReference type="Gene3D" id="3.40.50.1580">
    <property type="entry name" value="Nucleoside phosphorylase domain"/>
    <property type="match status" value="1"/>
</dbReference>
<dbReference type="GO" id="GO:0009166">
    <property type="term" value="P:nucleotide catabolic process"/>
    <property type="evidence" value="ECO:0007669"/>
    <property type="project" value="InterPro"/>
</dbReference>
<gene>
    <name evidence="4" type="ORF">V5799_019738</name>
</gene>
<dbReference type="CDD" id="cd17763">
    <property type="entry name" value="UP_hUPP-like"/>
    <property type="match status" value="1"/>
</dbReference>
<dbReference type="InterPro" id="IPR035994">
    <property type="entry name" value="Nucleoside_phosphorylase_sf"/>
</dbReference>
<dbReference type="GO" id="GO:0004850">
    <property type="term" value="F:uridine phosphorylase activity"/>
    <property type="evidence" value="ECO:0007669"/>
    <property type="project" value="InterPro"/>
</dbReference>
<proteinExistence type="inferred from homology"/>
<dbReference type="PANTHER" id="PTHR43691">
    <property type="entry name" value="URIDINE PHOSPHORYLASE"/>
    <property type="match status" value="1"/>
</dbReference>
<accession>A0AAQ4EWC6</accession>
<comment type="similarity">
    <text evidence="1">Belongs to the PNP/UDP phosphorylase family.</text>
</comment>